<evidence type="ECO:0000313" key="3">
    <source>
        <dbReference type="Proteomes" id="UP001362999"/>
    </source>
</evidence>
<accession>A0AAV9ZCH5</accession>
<comment type="caution">
    <text evidence="2">The sequence shown here is derived from an EMBL/GenBank/DDBJ whole genome shotgun (WGS) entry which is preliminary data.</text>
</comment>
<gene>
    <name evidence="2" type="ORF">R3P38DRAFT_3236121</name>
</gene>
<sequence>MHARRCRVKVLFALSLSAQTSIAQSTPAALETPFSRRKLLPVSRESAAYVVAVEVLLSLRLMHADSLPCMPAYDVKAERLHLCSPPRTVDSPFDTTRLSTPVLPTTCTVVGRRACELDHEVMEEGEGGRGAGRLRDGRGGGIVMAQGLRSRRGMELERSARDEIESGGEAAMRGSNRKLAVASLTWATKDALTKPPAYLRPSMGLDSRSPPRIICIRTCVTATVLEGGSCFSMLEGDRNVTQRSVCVCDVYGLGHWLLSVDLPSTYNTQRARGQLLITLTTNTPPIVLLDRRYRYPHPC</sequence>
<feature type="signal peptide" evidence="1">
    <location>
        <begin position="1"/>
        <end position="23"/>
    </location>
</feature>
<organism evidence="2 3">
    <name type="scientific">Favolaschia claudopus</name>
    <dbReference type="NCBI Taxonomy" id="2862362"/>
    <lineage>
        <taxon>Eukaryota</taxon>
        <taxon>Fungi</taxon>
        <taxon>Dikarya</taxon>
        <taxon>Basidiomycota</taxon>
        <taxon>Agaricomycotina</taxon>
        <taxon>Agaricomycetes</taxon>
        <taxon>Agaricomycetidae</taxon>
        <taxon>Agaricales</taxon>
        <taxon>Marasmiineae</taxon>
        <taxon>Mycenaceae</taxon>
        <taxon>Favolaschia</taxon>
    </lineage>
</organism>
<keyword evidence="3" id="KW-1185">Reference proteome</keyword>
<protein>
    <submittedName>
        <fullName evidence="2">Uncharacterized protein</fullName>
    </submittedName>
</protein>
<evidence type="ECO:0000313" key="2">
    <source>
        <dbReference type="EMBL" id="KAK6978033.1"/>
    </source>
</evidence>
<keyword evidence="1" id="KW-0732">Signal</keyword>
<dbReference type="Proteomes" id="UP001362999">
    <property type="component" value="Unassembled WGS sequence"/>
</dbReference>
<dbReference type="AlphaFoldDB" id="A0AAV9ZCH5"/>
<name>A0AAV9ZCH5_9AGAR</name>
<reference evidence="2 3" key="1">
    <citation type="journal article" date="2024" name="J Genomics">
        <title>Draft genome sequencing and assembly of Favolaschia claudopus CIRM-BRFM 2984 isolated from oak limbs.</title>
        <authorList>
            <person name="Navarro D."/>
            <person name="Drula E."/>
            <person name="Chaduli D."/>
            <person name="Cazenave R."/>
            <person name="Ahrendt S."/>
            <person name="Wang J."/>
            <person name="Lipzen A."/>
            <person name="Daum C."/>
            <person name="Barry K."/>
            <person name="Grigoriev I.V."/>
            <person name="Favel A."/>
            <person name="Rosso M.N."/>
            <person name="Martin F."/>
        </authorList>
    </citation>
    <scope>NUCLEOTIDE SEQUENCE [LARGE SCALE GENOMIC DNA]</scope>
    <source>
        <strain evidence="2 3">CIRM-BRFM 2984</strain>
    </source>
</reference>
<feature type="chain" id="PRO_5043788092" evidence="1">
    <location>
        <begin position="24"/>
        <end position="299"/>
    </location>
</feature>
<evidence type="ECO:0000256" key="1">
    <source>
        <dbReference type="SAM" id="SignalP"/>
    </source>
</evidence>
<dbReference type="EMBL" id="JAWWNJ010000162">
    <property type="protein sequence ID" value="KAK6978033.1"/>
    <property type="molecule type" value="Genomic_DNA"/>
</dbReference>
<proteinExistence type="predicted"/>